<keyword evidence="4" id="KW-0158">Chromosome</keyword>
<evidence type="ECO:0000256" key="6">
    <source>
        <dbReference type="ARBA" id="ARBA00023242"/>
    </source>
</evidence>
<keyword evidence="6" id="KW-0539">Nucleus</keyword>
<dbReference type="Proteomes" id="UP000239649">
    <property type="component" value="Unassembled WGS sequence"/>
</dbReference>
<dbReference type="SUPFAM" id="SSF47113">
    <property type="entry name" value="Histone-fold"/>
    <property type="match status" value="1"/>
</dbReference>
<accession>A0A2P6VEA6</accession>
<keyword evidence="7" id="KW-0544">Nucleosome core</keyword>
<feature type="compositionally biased region" description="Basic residues" evidence="8">
    <location>
        <begin position="84"/>
        <end position="95"/>
    </location>
</feature>
<evidence type="ECO:0000256" key="3">
    <source>
        <dbReference type="ARBA" id="ARBA00006564"/>
    </source>
</evidence>
<dbReference type="OrthoDB" id="506793at2759"/>
<protein>
    <submittedName>
        <fullName evidence="10">Histone H4</fullName>
    </submittedName>
</protein>
<dbReference type="STRING" id="554055.A0A2P6VEA6"/>
<keyword evidence="9" id="KW-0812">Transmembrane</keyword>
<feature type="region of interest" description="Disordered" evidence="8">
    <location>
        <begin position="53"/>
        <end position="126"/>
    </location>
</feature>
<proteinExistence type="inferred from homology"/>
<reference evidence="10 11" key="1">
    <citation type="journal article" date="2018" name="Plant J.">
        <title>Genome sequences of Chlorella sorokiniana UTEX 1602 and Micractinium conductrix SAG 241.80: implications to maltose excretion by a green alga.</title>
        <authorList>
            <person name="Arriola M.B."/>
            <person name="Velmurugan N."/>
            <person name="Zhang Y."/>
            <person name="Plunkett M.H."/>
            <person name="Hondzo H."/>
            <person name="Barney B.M."/>
        </authorList>
    </citation>
    <scope>NUCLEOTIDE SEQUENCE [LARGE SCALE GENOMIC DNA]</scope>
    <source>
        <strain evidence="10 11">SAG 241.80</strain>
    </source>
</reference>
<dbReference type="GO" id="GO:0005634">
    <property type="term" value="C:nucleus"/>
    <property type="evidence" value="ECO:0007669"/>
    <property type="project" value="UniProtKB-SubCell"/>
</dbReference>
<feature type="region of interest" description="Disordered" evidence="8">
    <location>
        <begin position="163"/>
        <end position="209"/>
    </location>
</feature>
<dbReference type="PANTHER" id="PTHR10484">
    <property type="entry name" value="HISTONE H4"/>
    <property type="match status" value="1"/>
</dbReference>
<dbReference type="GO" id="GO:0046982">
    <property type="term" value="F:protein heterodimerization activity"/>
    <property type="evidence" value="ECO:0007669"/>
    <property type="project" value="InterPro"/>
</dbReference>
<dbReference type="InterPro" id="IPR001951">
    <property type="entry name" value="Histone_H4"/>
</dbReference>
<dbReference type="AlphaFoldDB" id="A0A2P6VEA6"/>
<dbReference type="EMBL" id="LHPF02000010">
    <property type="protein sequence ID" value="PSC72401.1"/>
    <property type="molecule type" value="Genomic_DNA"/>
</dbReference>
<dbReference type="CDD" id="cd22912">
    <property type="entry name" value="HFD_H4"/>
    <property type="match status" value="1"/>
</dbReference>
<dbReference type="Gene3D" id="1.10.20.10">
    <property type="entry name" value="Histone, subunit A"/>
    <property type="match status" value="1"/>
</dbReference>
<evidence type="ECO:0000256" key="5">
    <source>
        <dbReference type="ARBA" id="ARBA00023125"/>
    </source>
</evidence>
<gene>
    <name evidence="10" type="ORF">C2E20_4247</name>
</gene>
<feature type="transmembrane region" description="Helical" evidence="9">
    <location>
        <begin position="28"/>
        <end position="49"/>
    </location>
</feature>
<dbReference type="InterPro" id="IPR009072">
    <property type="entry name" value="Histone-fold"/>
</dbReference>
<evidence type="ECO:0000313" key="10">
    <source>
        <dbReference type="EMBL" id="PSC72401.1"/>
    </source>
</evidence>
<feature type="region of interest" description="Disordered" evidence="8">
    <location>
        <begin position="1"/>
        <end position="30"/>
    </location>
</feature>
<organism evidence="10 11">
    <name type="scientific">Micractinium conductrix</name>
    <dbReference type="NCBI Taxonomy" id="554055"/>
    <lineage>
        <taxon>Eukaryota</taxon>
        <taxon>Viridiplantae</taxon>
        <taxon>Chlorophyta</taxon>
        <taxon>core chlorophytes</taxon>
        <taxon>Trebouxiophyceae</taxon>
        <taxon>Chlorellales</taxon>
        <taxon>Chlorellaceae</taxon>
        <taxon>Chlorella clade</taxon>
        <taxon>Micractinium</taxon>
    </lineage>
</organism>
<evidence type="ECO:0000256" key="9">
    <source>
        <dbReference type="SAM" id="Phobius"/>
    </source>
</evidence>
<evidence type="ECO:0000256" key="1">
    <source>
        <dbReference type="ARBA" id="ARBA00004123"/>
    </source>
</evidence>
<keyword evidence="5" id="KW-0238">DNA-binding</keyword>
<dbReference type="GO" id="GO:0000786">
    <property type="term" value="C:nucleosome"/>
    <property type="evidence" value="ECO:0007669"/>
    <property type="project" value="UniProtKB-KW"/>
</dbReference>
<keyword evidence="11" id="KW-1185">Reference proteome</keyword>
<comment type="caution">
    <text evidence="10">The sequence shown here is derived from an EMBL/GenBank/DDBJ whole genome shotgun (WGS) entry which is preliminary data.</text>
</comment>
<dbReference type="GO" id="GO:0003677">
    <property type="term" value="F:DNA binding"/>
    <property type="evidence" value="ECO:0007669"/>
    <property type="project" value="UniProtKB-KW"/>
</dbReference>
<evidence type="ECO:0000256" key="7">
    <source>
        <dbReference type="ARBA" id="ARBA00023269"/>
    </source>
</evidence>
<feature type="compositionally biased region" description="Low complexity" evidence="8">
    <location>
        <begin position="1"/>
        <end position="13"/>
    </location>
</feature>
<comment type="subcellular location">
    <subcellularLocation>
        <location evidence="2">Chromosome</location>
    </subcellularLocation>
    <subcellularLocation>
        <location evidence="1">Nucleus</location>
    </subcellularLocation>
</comment>
<evidence type="ECO:0000256" key="4">
    <source>
        <dbReference type="ARBA" id="ARBA00022454"/>
    </source>
</evidence>
<dbReference type="GO" id="GO:0030527">
    <property type="term" value="F:structural constituent of chromatin"/>
    <property type="evidence" value="ECO:0007669"/>
    <property type="project" value="InterPro"/>
</dbReference>
<feature type="region of interest" description="Disordered" evidence="8">
    <location>
        <begin position="368"/>
        <end position="395"/>
    </location>
</feature>
<sequence length="471" mass="49762">MAASALAASAMAAKQKNSRKDARSDSSTGRSAVGLLAVAAAAAGLVWWWRKRHDGDAGKPGDAGRSAFKFPAGAAAAGGGGKGGKGKSNKKKDKAQRREEKAQRAEKRDKAAAGPQPAEKEQPTSASVINYSYYDSARRDGIMPAAKKRANLTAADAVALQQDAAADKKPRMAPAATPTTGRGRAGQRRSTGKSSCKRRLARGGLPGMGGVTRNDLKRLARRAGVIRIADACFESVSEALKEGFLTPIIQGCIIMAEGARRHTVIANDVLYVLKQRMGRTLYIAGASWNYNYYMYNARKCLKRVRDVRVSQTDLAAAAEARTSSQMGCHSPAAAAAARVQRAEEVAAPAEEQQEAHEAAVPGLAEVEQPTAAGEQHAATGTLSPAGQEAGPADVPTPTVMSVERMRQVQAFASEVLTPAMLGSEGCMSSSRFLREMRMKGCSPAEVRDVLFVLEKNEAIMMSDDGAICPCQ</sequence>
<evidence type="ECO:0000256" key="8">
    <source>
        <dbReference type="SAM" id="MobiDB-lite"/>
    </source>
</evidence>
<feature type="compositionally biased region" description="Basic residues" evidence="8">
    <location>
        <begin position="185"/>
        <end position="201"/>
    </location>
</feature>
<keyword evidence="9" id="KW-0472">Membrane</keyword>
<evidence type="ECO:0000313" key="11">
    <source>
        <dbReference type="Proteomes" id="UP000239649"/>
    </source>
</evidence>
<feature type="compositionally biased region" description="Basic and acidic residues" evidence="8">
    <location>
        <begin position="96"/>
        <end position="111"/>
    </location>
</feature>
<keyword evidence="9" id="KW-1133">Transmembrane helix</keyword>
<name>A0A2P6VEA6_9CHLO</name>
<comment type="similarity">
    <text evidence="3">Belongs to the histone H4 family.</text>
</comment>
<evidence type="ECO:0000256" key="2">
    <source>
        <dbReference type="ARBA" id="ARBA00004286"/>
    </source>
</evidence>